<evidence type="ECO:0000313" key="5">
    <source>
        <dbReference type="Proteomes" id="UP000256900"/>
    </source>
</evidence>
<protein>
    <submittedName>
        <fullName evidence="4">2-methylcitrate dehydratase PrpD</fullName>
    </submittedName>
</protein>
<comment type="caution">
    <text evidence="4">The sequence shown here is derived from an EMBL/GenBank/DDBJ whole genome shotgun (WGS) entry which is preliminary data.</text>
</comment>
<dbReference type="SUPFAM" id="SSF103378">
    <property type="entry name" value="2-methylcitrate dehydratase PrpD"/>
    <property type="match status" value="1"/>
</dbReference>
<evidence type="ECO:0000259" key="2">
    <source>
        <dbReference type="Pfam" id="PF03972"/>
    </source>
</evidence>
<accession>A0A3D9Z236</accession>
<dbReference type="Pfam" id="PF03972">
    <property type="entry name" value="MmgE_PrpD_N"/>
    <property type="match status" value="1"/>
</dbReference>
<dbReference type="Gene3D" id="1.10.4100.10">
    <property type="entry name" value="2-methylcitrate dehydratase PrpD"/>
    <property type="match status" value="1"/>
</dbReference>
<dbReference type="EMBL" id="QUMO01000001">
    <property type="protein sequence ID" value="REF89131.1"/>
    <property type="molecule type" value="Genomic_DNA"/>
</dbReference>
<evidence type="ECO:0000259" key="3">
    <source>
        <dbReference type="Pfam" id="PF19305"/>
    </source>
</evidence>
<dbReference type="InterPro" id="IPR005656">
    <property type="entry name" value="MmgE_PrpD"/>
</dbReference>
<evidence type="ECO:0000313" key="4">
    <source>
        <dbReference type="EMBL" id="REF89131.1"/>
    </source>
</evidence>
<dbReference type="InterPro" id="IPR045336">
    <property type="entry name" value="MmgE_PrpD_N"/>
</dbReference>
<dbReference type="PANTHER" id="PTHR16943">
    <property type="entry name" value="2-METHYLCITRATE DEHYDRATASE-RELATED"/>
    <property type="match status" value="1"/>
</dbReference>
<dbReference type="Gene3D" id="3.30.1330.120">
    <property type="entry name" value="2-methylcitrate dehydratase PrpD"/>
    <property type="match status" value="1"/>
</dbReference>
<dbReference type="InterPro" id="IPR036148">
    <property type="entry name" value="MmgE/PrpD_sf"/>
</dbReference>
<gene>
    <name evidence="4" type="ORF">DES32_0346</name>
</gene>
<dbReference type="InterPro" id="IPR042183">
    <property type="entry name" value="MmgE/PrpD_sf_1"/>
</dbReference>
<name>A0A3D9Z236_9HYPH</name>
<comment type="similarity">
    <text evidence="1">Belongs to the PrpD family.</text>
</comment>
<dbReference type="GO" id="GO:0016829">
    <property type="term" value="F:lyase activity"/>
    <property type="evidence" value="ECO:0007669"/>
    <property type="project" value="InterPro"/>
</dbReference>
<dbReference type="Proteomes" id="UP000256900">
    <property type="component" value="Unassembled WGS sequence"/>
</dbReference>
<dbReference type="InterPro" id="IPR042188">
    <property type="entry name" value="MmgE/PrpD_sf_2"/>
</dbReference>
<evidence type="ECO:0000256" key="1">
    <source>
        <dbReference type="ARBA" id="ARBA00006174"/>
    </source>
</evidence>
<dbReference type="Pfam" id="PF19305">
    <property type="entry name" value="MmgE_PrpD_C"/>
    <property type="match status" value="1"/>
</dbReference>
<sequence length="385" mass="41520">MAAAFANGALAHALNYDVLGAGYAGLIPSAVLAAADCANEPTSGRDVVTALAVGIELGARIQDAVSHIAKTYDRIIDGQLQTYFSCAVAAAKVMRLPADLIDNALGLALMQAAGSMQVTLDGDPEAKAYYGGFPNQAGLQSALLARGELQAACNAFSGKAGLFPLFYDTQMADDALLSGLADRYLLRRVRFKRWPCSAAFSELMTVAYDIKRMTRLRPDDIARIEIVTSPAMRVWFEPSSLRRAPQNAAAAGNSAPFTIATILANGDFTLSDLTQDGLMQPSVLQIASRIEVRFHGDLNESSKLIVTTTQGVVIERDIEASSHSKLPWLNAEGARIKFKQCLDRAHDKSLIERANEIADLIESLDELADFRQLNRVLAGSVWETR</sequence>
<reference evidence="4 5" key="1">
    <citation type="submission" date="2018-08" db="EMBL/GenBank/DDBJ databases">
        <title>Genomic Encyclopedia of Type Strains, Phase IV (KMG-IV): sequencing the most valuable type-strain genomes for metagenomic binning, comparative biology and taxonomic classification.</title>
        <authorList>
            <person name="Goeker M."/>
        </authorList>
    </citation>
    <scope>NUCLEOTIDE SEQUENCE [LARGE SCALE GENOMIC DNA]</scope>
    <source>
        <strain evidence="4 5">BW863</strain>
    </source>
</reference>
<dbReference type="PANTHER" id="PTHR16943:SF8">
    <property type="entry name" value="2-METHYLCITRATE DEHYDRATASE"/>
    <property type="match status" value="1"/>
</dbReference>
<dbReference type="InterPro" id="IPR045337">
    <property type="entry name" value="MmgE_PrpD_C"/>
</dbReference>
<feature type="domain" description="MmgE/PrpD C-terminal" evidence="3">
    <location>
        <begin position="195"/>
        <end position="359"/>
    </location>
</feature>
<dbReference type="AlphaFoldDB" id="A0A3D9Z236"/>
<organism evidence="4 5">
    <name type="scientific">Methylovirgula ligni</name>
    <dbReference type="NCBI Taxonomy" id="569860"/>
    <lineage>
        <taxon>Bacteria</taxon>
        <taxon>Pseudomonadati</taxon>
        <taxon>Pseudomonadota</taxon>
        <taxon>Alphaproteobacteria</taxon>
        <taxon>Hyphomicrobiales</taxon>
        <taxon>Beijerinckiaceae</taxon>
        <taxon>Methylovirgula</taxon>
    </lineage>
</organism>
<proteinExistence type="inferred from homology"/>
<feature type="domain" description="MmgE/PrpD N-terminal" evidence="2">
    <location>
        <begin position="2"/>
        <end position="169"/>
    </location>
</feature>
<keyword evidence="5" id="KW-1185">Reference proteome</keyword>